<dbReference type="InterPro" id="IPR050388">
    <property type="entry name" value="ABC_Ni/Peptide_Import"/>
</dbReference>
<dbReference type="PROSITE" id="PS00211">
    <property type="entry name" value="ABC_TRANSPORTER_1"/>
    <property type="match status" value="2"/>
</dbReference>
<keyword evidence="7" id="KW-0472">Membrane</keyword>
<evidence type="ECO:0000313" key="10">
    <source>
        <dbReference type="Proteomes" id="UP000054404"/>
    </source>
</evidence>
<feature type="domain" description="ABC transporter" evidence="8">
    <location>
        <begin position="5"/>
        <end position="255"/>
    </location>
</feature>
<reference evidence="9 10" key="1">
    <citation type="submission" date="2015-11" db="EMBL/GenBank/DDBJ databases">
        <title>Draft Genome Sequence of the Type Strain Trueperella bernardiae LCDC 89-0504T, Isolated from Blood Culture.</title>
        <authorList>
            <person name="Bernier A.-M."/>
            <person name="Bernard K."/>
        </authorList>
    </citation>
    <scope>NUCLEOTIDE SEQUENCE [LARGE SCALE GENOMIC DNA]</scope>
    <source>
        <strain evidence="9 10">LCDC 89-0504</strain>
    </source>
</reference>
<dbReference type="InterPro" id="IPR003593">
    <property type="entry name" value="AAA+_ATPase"/>
</dbReference>
<keyword evidence="6 9" id="KW-0067">ATP-binding</keyword>
<dbReference type="Pfam" id="PF00005">
    <property type="entry name" value="ABC_tran"/>
    <property type="match status" value="2"/>
</dbReference>
<dbReference type="NCBIfam" id="NF008453">
    <property type="entry name" value="PRK11308.1"/>
    <property type="match status" value="2"/>
</dbReference>
<dbReference type="NCBIfam" id="NF007739">
    <property type="entry name" value="PRK10419.1"/>
    <property type="match status" value="2"/>
</dbReference>
<dbReference type="OrthoDB" id="4008250at2"/>
<comment type="caution">
    <text evidence="9">The sequence shown here is derived from an EMBL/GenBank/DDBJ whole genome shotgun (WGS) entry which is preliminary data.</text>
</comment>
<keyword evidence="4" id="KW-1003">Cell membrane</keyword>
<dbReference type="InterPro" id="IPR027417">
    <property type="entry name" value="P-loop_NTPase"/>
</dbReference>
<dbReference type="GO" id="GO:0016887">
    <property type="term" value="F:ATP hydrolysis activity"/>
    <property type="evidence" value="ECO:0007669"/>
    <property type="project" value="InterPro"/>
</dbReference>
<dbReference type="EMBL" id="LNIZ01000002">
    <property type="protein sequence ID" value="KTF04441.1"/>
    <property type="molecule type" value="Genomic_DNA"/>
</dbReference>
<feature type="domain" description="ABC transporter" evidence="8">
    <location>
        <begin position="343"/>
        <end position="594"/>
    </location>
</feature>
<dbReference type="GO" id="GO:0005524">
    <property type="term" value="F:ATP binding"/>
    <property type="evidence" value="ECO:0007669"/>
    <property type="project" value="UniProtKB-KW"/>
</dbReference>
<evidence type="ECO:0000256" key="1">
    <source>
        <dbReference type="ARBA" id="ARBA00004202"/>
    </source>
</evidence>
<evidence type="ECO:0000256" key="5">
    <source>
        <dbReference type="ARBA" id="ARBA00022741"/>
    </source>
</evidence>
<dbReference type="PANTHER" id="PTHR43297">
    <property type="entry name" value="OLIGOPEPTIDE TRANSPORT ATP-BINDING PROTEIN APPD"/>
    <property type="match status" value="1"/>
</dbReference>
<organism evidence="9 10">
    <name type="scientific">Trueperella bernardiae</name>
    <dbReference type="NCBI Taxonomy" id="59561"/>
    <lineage>
        <taxon>Bacteria</taxon>
        <taxon>Bacillati</taxon>
        <taxon>Actinomycetota</taxon>
        <taxon>Actinomycetes</taxon>
        <taxon>Actinomycetales</taxon>
        <taxon>Actinomycetaceae</taxon>
        <taxon>Trueperella</taxon>
    </lineage>
</organism>
<evidence type="ECO:0000256" key="3">
    <source>
        <dbReference type="ARBA" id="ARBA00022448"/>
    </source>
</evidence>
<dbReference type="Pfam" id="PF08352">
    <property type="entry name" value="oligo_HPY"/>
    <property type="match status" value="2"/>
</dbReference>
<dbReference type="FunFam" id="3.40.50.300:FF:000016">
    <property type="entry name" value="Oligopeptide ABC transporter ATP-binding component"/>
    <property type="match status" value="2"/>
</dbReference>
<sequence length="689" mass="74592">MDTLLSIEDLSVRIPRRKDEVQPLSGVNLTVGRGQTLGIVGESGSGKTMTALALMGLLPSNGYVSSGQITLDGKALVGMDDAELRRLRGTEVGMIFQDPMTSLNPTMTIGDQIGEPLRVHHSASKKEAYEAAIDIMRRVGMPRPDKIVGDYPHQLSGGMRQRAMIAMALICRPKLLIADEPTTALDVTTQMQILDLIDDVKDEFGSSVILVTHDLAVVAGRADSVAVMYSGRVMEQAPSRELFTNPRHQYTRALLAALPERAHNADAELYSIPGSPLEITEEVTGCPFAPRCAFAQDVCHTVTPTLGEGSHKVACHFPGGKPLTNELRSVSRNDALDESKPILQVSHVSRNFPAYGGSLVRRKIGTVSAVSDVSLTIYEGEVFGVVGESGCGKSTLGRLIAGLDDVSEGEIEVGGVRLCGLRGKERKKFHAQVQMMFQDSAAAMDPRMRVDEIILEPLNIQKVGTRAQRHDRVAALVEQIGLPSDALSRYPHEFSGGQLQRIGLARVLALNPRLIVCDEPVSALDVSVQAQVLNQMRALQQRYSLAYVFISHDLSVVQYMSDRIAVMYLGKIVEYGDADSVARRPLHPYTKGLVDAVPRIEDAFTEEVSRLKIDGETPSAMDPPSGCRFRTRCPFAQDICAAQEPALRKLRTGQGNDQFVACHFPLVDGVQARVTSAIAGSGPGVAGRA</sequence>
<keyword evidence="9" id="KW-0378">Hydrolase</keyword>
<dbReference type="PANTHER" id="PTHR43297:SF2">
    <property type="entry name" value="DIPEPTIDE TRANSPORT ATP-BINDING PROTEIN DPPD"/>
    <property type="match status" value="1"/>
</dbReference>
<dbReference type="GO" id="GO:0005886">
    <property type="term" value="C:plasma membrane"/>
    <property type="evidence" value="ECO:0007669"/>
    <property type="project" value="UniProtKB-SubCell"/>
</dbReference>
<dbReference type="SMART" id="SM00382">
    <property type="entry name" value="AAA"/>
    <property type="match status" value="2"/>
</dbReference>
<dbReference type="NCBIfam" id="TIGR01727">
    <property type="entry name" value="oligo_HPY"/>
    <property type="match status" value="2"/>
</dbReference>
<gene>
    <name evidence="9" type="primary">gsiA_1</name>
    <name evidence="9" type="ORF">AQZ59_00422</name>
</gene>
<dbReference type="Proteomes" id="UP000054404">
    <property type="component" value="Unassembled WGS sequence"/>
</dbReference>
<proteinExistence type="inferred from homology"/>
<dbReference type="Gene3D" id="3.40.50.300">
    <property type="entry name" value="P-loop containing nucleotide triphosphate hydrolases"/>
    <property type="match status" value="2"/>
</dbReference>
<dbReference type="RefSeq" id="WP_062612723.1">
    <property type="nucleotide sequence ID" value="NZ_LNIZ01000002.1"/>
</dbReference>
<name>A0A0W1KLG5_9ACTO</name>
<dbReference type="AlphaFoldDB" id="A0A0W1KLG5"/>
<dbReference type="PATRIC" id="fig|59561.3.peg.416"/>
<evidence type="ECO:0000256" key="6">
    <source>
        <dbReference type="ARBA" id="ARBA00022840"/>
    </source>
</evidence>
<dbReference type="SUPFAM" id="SSF52540">
    <property type="entry name" value="P-loop containing nucleoside triphosphate hydrolases"/>
    <property type="match status" value="2"/>
</dbReference>
<comment type="subcellular location">
    <subcellularLocation>
        <location evidence="1">Cell membrane</location>
        <topology evidence="1">Peripheral membrane protein</topology>
    </subcellularLocation>
</comment>
<dbReference type="CDD" id="cd03257">
    <property type="entry name" value="ABC_NikE_OppD_transporters"/>
    <property type="match status" value="2"/>
</dbReference>
<accession>A0A0W1KLG5</accession>
<comment type="similarity">
    <text evidence="2">Belongs to the ABC transporter superfamily.</text>
</comment>
<evidence type="ECO:0000256" key="4">
    <source>
        <dbReference type="ARBA" id="ARBA00022475"/>
    </source>
</evidence>
<evidence type="ECO:0000313" key="9">
    <source>
        <dbReference type="EMBL" id="KTF04441.1"/>
    </source>
</evidence>
<dbReference type="PROSITE" id="PS50893">
    <property type="entry name" value="ABC_TRANSPORTER_2"/>
    <property type="match status" value="2"/>
</dbReference>
<dbReference type="InterPro" id="IPR003439">
    <property type="entry name" value="ABC_transporter-like_ATP-bd"/>
</dbReference>
<dbReference type="InterPro" id="IPR017871">
    <property type="entry name" value="ABC_transporter-like_CS"/>
</dbReference>
<dbReference type="STRING" id="59561.AQZ59_00422"/>
<protein>
    <submittedName>
        <fullName evidence="9">Glutathione import ATP-binding protein GsiA</fullName>
        <ecNumber evidence="9">3.6.3.-</ecNumber>
    </submittedName>
</protein>
<keyword evidence="5" id="KW-0547">Nucleotide-binding</keyword>
<dbReference type="InterPro" id="IPR013563">
    <property type="entry name" value="Oligopep_ABC_C"/>
</dbReference>
<dbReference type="EC" id="3.6.3.-" evidence="9"/>
<keyword evidence="10" id="KW-1185">Reference proteome</keyword>
<evidence type="ECO:0000256" key="7">
    <source>
        <dbReference type="ARBA" id="ARBA00023136"/>
    </source>
</evidence>
<dbReference type="GO" id="GO:0015833">
    <property type="term" value="P:peptide transport"/>
    <property type="evidence" value="ECO:0007669"/>
    <property type="project" value="InterPro"/>
</dbReference>
<evidence type="ECO:0000256" key="2">
    <source>
        <dbReference type="ARBA" id="ARBA00005417"/>
    </source>
</evidence>
<evidence type="ECO:0000259" key="8">
    <source>
        <dbReference type="PROSITE" id="PS50893"/>
    </source>
</evidence>
<keyword evidence="3" id="KW-0813">Transport</keyword>